<dbReference type="FunFam" id="1.10.238.10:FF:000001">
    <property type="entry name" value="Calmodulin 1"/>
    <property type="match status" value="1"/>
</dbReference>
<evidence type="ECO:0000256" key="1">
    <source>
        <dbReference type="ARBA" id="ARBA00022737"/>
    </source>
</evidence>
<dbReference type="PROSITE" id="PS50222">
    <property type="entry name" value="EF_HAND_2"/>
    <property type="match status" value="1"/>
</dbReference>
<dbReference type="PANTHER" id="PTHR23048:SF0">
    <property type="entry name" value="CALMODULIN LIKE 3"/>
    <property type="match status" value="1"/>
</dbReference>
<dbReference type="HOGENOM" id="CLU_061288_19_4_1"/>
<keyword evidence="1" id="KW-0677">Repeat</keyword>
<proteinExistence type="predicted"/>
<feature type="domain" description="EF-hand" evidence="2">
    <location>
        <begin position="71"/>
        <end position="96"/>
    </location>
</feature>
<accession>A7RPN6</accession>
<dbReference type="eggNOG" id="KOG0027">
    <property type="taxonomic scope" value="Eukaryota"/>
</dbReference>
<dbReference type="Gene3D" id="1.10.238.10">
    <property type="entry name" value="EF-hand"/>
    <property type="match status" value="2"/>
</dbReference>
<sequence length="96" mass="11039">AEFEDAFSVYNKDGSDNIKTTLVFNLIRSLGHNPPEHEVWEYLNELGLTANSKLKFRDFVKLMAVIITEQNTEKEINSALNVFDTDQRGYITVEEL</sequence>
<name>A7RPN6_NEMVE</name>
<dbReference type="GO" id="GO:0005509">
    <property type="term" value="F:calcium ion binding"/>
    <property type="evidence" value="ECO:0007669"/>
    <property type="project" value="InterPro"/>
</dbReference>
<dbReference type="PANTHER" id="PTHR23048">
    <property type="entry name" value="MYOSIN LIGHT CHAIN 1, 3"/>
    <property type="match status" value="1"/>
</dbReference>
<dbReference type="OrthoDB" id="10033291at2759"/>
<dbReference type="InterPro" id="IPR050230">
    <property type="entry name" value="CALM/Myosin/TropC-like"/>
</dbReference>
<protein>
    <recommendedName>
        <fullName evidence="2">EF-hand domain-containing protein</fullName>
    </recommendedName>
</protein>
<organism evidence="3 4">
    <name type="scientific">Nematostella vectensis</name>
    <name type="common">Starlet sea anemone</name>
    <dbReference type="NCBI Taxonomy" id="45351"/>
    <lineage>
        <taxon>Eukaryota</taxon>
        <taxon>Metazoa</taxon>
        <taxon>Cnidaria</taxon>
        <taxon>Anthozoa</taxon>
        <taxon>Hexacorallia</taxon>
        <taxon>Actiniaria</taxon>
        <taxon>Edwardsiidae</taxon>
        <taxon>Nematostella</taxon>
    </lineage>
</organism>
<evidence type="ECO:0000313" key="3">
    <source>
        <dbReference type="EMBL" id="EDO46539.1"/>
    </source>
</evidence>
<dbReference type="AlphaFoldDB" id="A7RPN6"/>
<feature type="non-terminal residue" evidence="3">
    <location>
        <position position="1"/>
    </location>
</feature>
<dbReference type="Proteomes" id="UP000001593">
    <property type="component" value="Unassembled WGS sequence"/>
</dbReference>
<reference evidence="3 4" key="1">
    <citation type="journal article" date="2007" name="Science">
        <title>Sea anemone genome reveals ancestral eumetazoan gene repertoire and genomic organization.</title>
        <authorList>
            <person name="Putnam N.H."/>
            <person name="Srivastava M."/>
            <person name="Hellsten U."/>
            <person name="Dirks B."/>
            <person name="Chapman J."/>
            <person name="Salamov A."/>
            <person name="Terry A."/>
            <person name="Shapiro H."/>
            <person name="Lindquist E."/>
            <person name="Kapitonov V.V."/>
            <person name="Jurka J."/>
            <person name="Genikhovich G."/>
            <person name="Grigoriev I.V."/>
            <person name="Lucas S.M."/>
            <person name="Steele R.E."/>
            <person name="Finnerty J.R."/>
            <person name="Technau U."/>
            <person name="Martindale M.Q."/>
            <person name="Rokhsar D.S."/>
        </authorList>
    </citation>
    <scope>NUCLEOTIDE SEQUENCE [LARGE SCALE GENOMIC DNA]</scope>
    <source>
        <strain evidence="4">CH2 X CH6</strain>
    </source>
</reference>
<gene>
    <name evidence="3" type="ORF">NEMVEDRAFT_v1g38950</name>
</gene>
<feature type="non-terminal residue" evidence="3">
    <location>
        <position position="96"/>
    </location>
</feature>
<evidence type="ECO:0000313" key="4">
    <source>
        <dbReference type="Proteomes" id="UP000001593"/>
    </source>
</evidence>
<dbReference type="InterPro" id="IPR011992">
    <property type="entry name" value="EF-hand-dom_pair"/>
</dbReference>
<dbReference type="InterPro" id="IPR002048">
    <property type="entry name" value="EF_hand_dom"/>
</dbReference>
<keyword evidence="4" id="KW-1185">Reference proteome</keyword>
<dbReference type="PhylomeDB" id="A7RPN6"/>
<dbReference type="EMBL" id="DS469526">
    <property type="protein sequence ID" value="EDO46539.1"/>
    <property type="molecule type" value="Genomic_DNA"/>
</dbReference>
<dbReference type="SUPFAM" id="SSF47473">
    <property type="entry name" value="EF-hand"/>
    <property type="match status" value="1"/>
</dbReference>
<dbReference type="STRING" id="45351.A7RPN6"/>
<dbReference type="KEGG" id="nve:5518673"/>
<dbReference type="InParanoid" id="A7RPN6"/>
<evidence type="ECO:0000259" key="2">
    <source>
        <dbReference type="PROSITE" id="PS50222"/>
    </source>
</evidence>